<comment type="similarity">
    <text evidence="1 5">Belongs to the geminiviridae replication enhancer protein family.</text>
</comment>
<protein>
    <recommendedName>
        <fullName evidence="5">Replication enhancer</fullName>
        <shortName evidence="5">REn</shortName>
    </recommendedName>
</protein>
<gene>
    <name evidence="6" type="primary">C3</name>
</gene>
<evidence type="ECO:0000256" key="4">
    <source>
        <dbReference type="ARBA" id="ARBA00025955"/>
    </source>
</evidence>
<dbReference type="EMBL" id="KM023145">
    <property type="protein sequence ID" value="AIR77180.1"/>
    <property type="molecule type" value="Genomic_DNA"/>
</dbReference>
<keyword evidence="2 5" id="KW-0945">Host-virus interaction</keyword>
<dbReference type="Pfam" id="PF01407">
    <property type="entry name" value="Gemini_AL3"/>
    <property type="match status" value="1"/>
</dbReference>
<comment type="function">
    <text evidence="3">Increases viral DNA accumulation. Enhances infectivity and symptom expression.</text>
</comment>
<dbReference type="PRINTS" id="PR00231">
    <property type="entry name" value="GEMCOATAL3"/>
</dbReference>
<evidence type="ECO:0000313" key="6">
    <source>
        <dbReference type="EMBL" id="AIR77180.1"/>
    </source>
</evidence>
<comment type="subunit">
    <text evidence="4 5">Homooligomer. Interacts with the replication-associated protein (REP). Interacts with host proliferating cell nuclear antigen (PCNA). Interacts with host retinoblastoma-related protein 1 (RBR1), and may thereby deregulate the host cell cycle. Oligomerization and interaction with PCNA are necessary for optimal replication enhancement.</text>
</comment>
<evidence type="ECO:0000256" key="2">
    <source>
        <dbReference type="ARBA" id="ARBA00022581"/>
    </source>
</evidence>
<evidence type="ECO:0000256" key="3">
    <source>
        <dbReference type="ARBA" id="ARBA00025603"/>
    </source>
</evidence>
<reference evidence="6" key="1">
    <citation type="submission" date="2014-06" db="EMBL/GenBank/DDBJ databases">
        <title>Molecular identification of begomovirus associated with leaf curl disease of Jatropha gossypifolia.</title>
        <authorList>
            <person name="Srivastava A."/>
            <person name="Raj S.K."/>
        </authorList>
    </citation>
    <scope>NUCLEOTIDE SEQUENCE</scope>
    <source>
        <strain evidence="6">AS-NBRI-Jg3</strain>
    </source>
</reference>
<proteinExistence type="inferred from homology"/>
<evidence type="ECO:0000256" key="5">
    <source>
        <dbReference type="RuleBase" id="RU363029"/>
    </source>
</evidence>
<sequence length="134" mass="16002">MDSRTGEPITAARLNNGVFIWTVPNPLYFRLLSHMSRPFNLDQDIIHLRIQFNHNLRQALQIHKCFLSFKVWTRLRIQTGIFLRVFKTQVIRYLDRLGVISINLVIRAVDHVLYNVLHHTMQVEQSNEIMFRLY</sequence>
<evidence type="ECO:0000256" key="1">
    <source>
        <dbReference type="ARBA" id="ARBA00009424"/>
    </source>
</evidence>
<name>A0A089VKN3_9GEMI</name>
<dbReference type="GO" id="GO:0016032">
    <property type="term" value="P:viral process"/>
    <property type="evidence" value="ECO:0007669"/>
    <property type="project" value="InterPro"/>
</dbReference>
<organism evidence="6">
    <name type="scientific">Jatropha leaf curl virus</name>
    <dbReference type="NCBI Taxonomy" id="543876"/>
    <lineage>
        <taxon>Viruses</taxon>
        <taxon>Monodnaviria</taxon>
        <taxon>Shotokuvirae</taxon>
        <taxon>Cressdnaviricota</taxon>
        <taxon>Repensiviricetes</taxon>
        <taxon>Geplafuvirales</taxon>
        <taxon>Geminiviridae</taxon>
        <taxon>Begomovirus</taxon>
        <taxon>Begomovirus jatrophae</taxon>
    </lineage>
</organism>
<accession>A0A089VKN3</accession>
<dbReference type="InterPro" id="IPR000657">
    <property type="entry name" value="Gemini_AL3"/>
</dbReference>